<evidence type="ECO:0000313" key="3">
    <source>
        <dbReference type="Proteomes" id="UP000308652"/>
    </source>
</evidence>
<accession>A0A5C3M0I7</accession>
<protein>
    <submittedName>
        <fullName evidence="2">Uncharacterized protein</fullName>
    </submittedName>
</protein>
<name>A0A5C3M0I7_9AGAR</name>
<feature type="signal peptide" evidence="1">
    <location>
        <begin position="1"/>
        <end position="22"/>
    </location>
</feature>
<dbReference type="AlphaFoldDB" id="A0A5C3M0I7"/>
<dbReference type="InterPro" id="IPR021054">
    <property type="entry name" value="Cell_wall_mannoprotein_1"/>
</dbReference>
<dbReference type="STRING" id="68775.A0A5C3M0I7"/>
<keyword evidence="1" id="KW-0732">Signal</keyword>
<gene>
    <name evidence="2" type="ORF">BDQ12DRAFT_723921</name>
</gene>
<feature type="chain" id="PRO_5022692512" evidence="1">
    <location>
        <begin position="23"/>
        <end position="179"/>
    </location>
</feature>
<evidence type="ECO:0000313" key="2">
    <source>
        <dbReference type="EMBL" id="TFK37846.1"/>
    </source>
</evidence>
<keyword evidence="3" id="KW-1185">Reference proteome</keyword>
<organism evidence="2 3">
    <name type="scientific">Crucibulum laeve</name>
    <dbReference type="NCBI Taxonomy" id="68775"/>
    <lineage>
        <taxon>Eukaryota</taxon>
        <taxon>Fungi</taxon>
        <taxon>Dikarya</taxon>
        <taxon>Basidiomycota</taxon>
        <taxon>Agaricomycotina</taxon>
        <taxon>Agaricomycetes</taxon>
        <taxon>Agaricomycetidae</taxon>
        <taxon>Agaricales</taxon>
        <taxon>Agaricineae</taxon>
        <taxon>Nidulariaceae</taxon>
        <taxon>Crucibulum</taxon>
    </lineage>
</organism>
<dbReference type="OrthoDB" id="3485059at2759"/>
<sequence>MKFPSSFSFIFFFVLFGSSARSLSLITGCTTVAQEQSDIQALSSMVTAAHNTVVGVPNAGLTLTQALALHNSLVNLDTAVEKVISDIQAGCTLTSGEAAALAAAIEVFLALLCDIIQVLGTKKAAFQALSIGVIPGLILQDVKMLYADLITFLNLIARVWGPIIPIRFLLILIKAINSL</sequence>
<evidence type="ECO:0000256" key="1">
    <source>
        <dbReference type="SAM" id="SignalP"/>
    </source>
</evidence>
<reference evidence="2 3" key="1">
    <citation type="journal article" date="2019" name="Nat. Ecol. Evol.">
        <title>Megaphylogeny resolves global patterns of mushroom evolution.</title>
        <authorList>
            <person name="Varga T."/>
            <person name="Krizsan K."/>
            <person name="Foldi C."/>
            <person name="Dima B."/>
            <person name="Sanchez-Garcia M."/>
            <person name="Sanchez-Ramirez S."/>
            <person name="Szollosi G.J."/>
            <person name="Szarkandi J.G."/>
            <person name="Papp V."/>
            <person name="Albert L."/>
            <person name="Andreopoulos W."/>
            <person name="Angelini C."/>
            <person name="Antonin V."/>
            <person name="Barry K.W."/>
            <person name="Bougher N.L."/>
            <person name="Buchanan P."/>
            <person name="Buyck B."/>
            <person name="Bense V."/>
            <person name="Catcheside P."/>
            <person name="Chovatia M."/>
            <person name="Cooper J."/>
            <person name="Damon W."/>
            <person name="Desjardin D."/>
            <person name="Finy P."/>
            <person name="Geml J."/>
            <person name="Haridas S."/>
            <person name="Hughes K."/>
            <person name="Justo A."/>
            <person name="Karasinski D."/>
            <person name="Kautmanova I."/>
            <person name="Kiss B."/>
            <person name="Kocsube S."/>
            <person name="Kotiranta H."/>
            <person name="LaButti K.M."/>
            <person name="Lechner B.E."/>
            <person name="Liimatainen K."/>
            <person name="Lipzen A."/>
            <person name="Lukacs Z."/>
            <person name="Mihaltcheva S."/>
            <person name="Morgado L.N."/>
            <person name="Niskanen T."/>
            <person name="Noordeloos M.E."/>
            <person name="Ohm R.A."/>
            <person name="Ortiz-Santana B."/>
            <person name="Ovrebo C."/>
            <person name="Racz N."/>
            <person name="Riley R."/>
            <person name="Savchenko A."/>
            <person name="Shiryaev A."/>
            <person name="Soop K."/>
            <person name="Spirin V."/>
            <person name="Szebenyi C."/>
            <person name="Tomsovsky M."/>
            <person name="Tulloss R.E."/>
            <person name="Uehling J."/>
            <person name="Grigoriev I.V."/>
            <person name="Vagvolgyi C."/>
            <person name="Papp T."/>
            <person name="Martin F.M."/>
            <person name="Miettinen O."/>
            <person name="Hibbett D.S."/>
            <person name="Nagy L.G."/>
        </authorList>
    </citation>
    <scope>NUCLEOTIDE SEQUENCE [LARGE SCALE GENOMIC DNA]</scope>
    <source>
        <strain evidence="2 3">CBS 166.37</strain>
    </source>
</reference>
<dbReference type="Pfam" id="PF12296">
    <property type="entry name" value="HsbA"/>
    <property type="match status" value="1"/>
</dbReference>
<dbReference type="Proteomes" id="UP000308652">
    <property type="component" value="Unassembled WGS sequence"/>
</dbReference>
<dbReference type="EMBL" id="ML213606">
    <property type="protein sequence ID" value="TFK37846.1"/>
    <property type="molecule type" value="Genomic_DNA"/>
</dbReference>
<proteinExistence type="predicted"/>